<reference evidence="2" key="1">
    <citation type="submission" date="2021-01" db="EMBL/GenBank/DDBJ databases">
        <title>Whole genome shotgun sequence of Sinosporangium siamense NBRC 109515.</title>
        <authorList>
            <person name="Komaki H."/>
            <person name="Tamura T."/>
        </authorList>
    </citation>
    <scope>NUCLEOTIDE SEQUENCE</scope>
    <source>
        <strain evidence="2">NBRC 109515</strain>
    </source>
</reference>
<feature type="domain" description="CinA C-terminal" evidence="1">
    <location>
        <begin position="12"/>
        <end position="159"/>
    </location>
</feature>
<dbReference type="Proteomes" id="UP000606172">
    <property type="component" value="Unassembled WGS sequence"/>
</dbReference>
<dbReference type="NCBIfam" id="TIGR00199">
    <property type="entry name" value="PncC_domain"/>
    <property type="match status" value="1"/>
</dbReference>
<dbReference type="EMBL" id="BOOW01000002">
    <property type="protein sequence ID" value="GII89872.1"/>
    <property type="molecule type" value="Genomic_DNA"/>
</dbReference>
<dbReference type="Pfam" id="PF02464">
    <property type="entry name" value="CinA"/>
    <property type="match status" value="1"/>
</dbReference>
<keyword evidence="3" id="KW-1185">Reference proteome</keyword>
<proteinExistence type="predicted"/>
<dbReference type="AlphaFoldDB" id="A0A919RA73"/>
<evidence type="ECO:0000313" key="3">
    <source>
        <dbReference type="Proteomes" id="UP000606172"/>
    </source>
</evidence>
<dbReference type="Gene3D" id="3.90.950.20">
    <property type="entry name" value="CinA-like"/>
    <property type="match status" value="1"/>
</dbReference>
<organism evidence="2 3">
    <name type="scientific">Sinosporangium siamense</name>
    <dbReference type="NCBI Taxonomy" id="1367973"/>
    <lineage>
        <taxon>Bacteria</taxon>
        <taxon>Bacillati</taxon>
        <taxon>Actinomycetota</taxon>
        <taxon>Actinomycetes</taxon>
        <taxon>Streptosporangiales</taxon>
        <taxon>Streptosporangiaceae</taxon>
        <taxon>Sinosporangium</taxon>
    </lineage>
</organism>
<evidence type="ECO:0000259" key="1">
    <source>
        <dbReference type="Pfam" id="PF02464"/>
    </source>
</evidence>
<protein>
    <submittedName>
        <fullName evidence="2">Competence damage-inducible protein A</fullName>
    </submittedName>
</protein>
<dbReference type="SUPFAM" id="SSF142433">
    <property type="entry name" value="CinA-like"/>
    <property type="match status" value="1"/>
</dbReference>
<evidence type="ECO:0000313" key="2">
    <source>
        <dbReference type="EMBL" id="GII89872.1"/>
    </source>
</evidence>
<comment type="caution">
    <text evidence="2">The sequence shown here is derived from an EMBL/GenBank/DDBJ whole genome shotgun (WGS) entry which is preliminary data.</text>
</comment>
<dbReference type="InterPro" id="IPR036653">
    <property type="entry name" value="CinA-like_C"/>
</dbReference>
<dbReference type="RefSeq" id="WP_204019770.1">
    <property type="nucleotide sequence ID" value="NZ_BOOW01000002.1"/>
</dbReference>
<gene>
    <name evidence="2" type="ORF">Ssi02_01030</name>
</gene>
<name>A0A919RA73_9ACTN</name>
<sequence>MSDPASGVDPRAARLVELLAGRRATLAVAESLTGGLIGARVTTVPGASAVFVGGVVSYATALKERLLGVPGDLLAAEGAVHPAVAEAMAAGVRDLCGASYGLAVTGVAGPEPQDGRPVGTVHAAVYGASGVTHGDFLFRGSRDRVRAATVEAAIDLLIGVLEANVGEQFG</sequence>
<dbReference type="InterPro" id="IPR008136">
    <property type="entry name" value="CinA_C"/>
</dbReference>
<accession>A0A919RA73</accession>